<comment type="caution">
    <text evidence="2">The sequence shown here is derived from an EMBL/GenBank/DDBJ whole genome shotgun (WGS) entry which is preliminary data.</text>
</comment>
<name>A0A2U1LFB8_ARTAN</name>
<sequence length="551" mass="63042">MHAIHRRQGRHKVGHHRETQTSELGSLDASLVHSGNNPVQGENKVQGVSYANKVKGNKVDNKPSLKDPVKKCVLGEEEYQSRENFSRVVLGEVNNATIIPQLYRLCYSEGFEDVKIQYVGGMWVWIEFISEDKRSSFIKNIGVGTYFKQLIPPSDTFEVKERAVWLEVQGLPLRAWSVNAHKKVASFYGTVMFSDDEEYRSCGRICVCSMIMENIDEKMLVMVEGKEYTIHIREVENWWPDILKVEVELESNSQVETNDNSDEEVDSLVPSEMAEDNEVIPESFNEGMKNMSLKQNNVEMDNQDQESEEKGEDTVSKVEENNINNDVQSKMYVNQSGNQTEESDPSFPPGFNRMRFHSTKEKTTEVDKERGSTAMSTWKGKKMQLHKKSLSTVSLIDDVEKYVEIGGLLGYDLSGCREDIRRLLHGMGEKHGVQETKLTMLDLFLVRSIWGNNQFEVASSGARGRSGGLLTIWDPNVFQKLRIWCTENVIIVKGKVMSSGIICFLVNVYAPQDRNRKKEVWEYLTRFMGNQEGEYIIFGDFNVVRFSHERS</sequence>
<keyword evidence="2" id="KW-0269">Exonuclease</keyword>
<evidence type="ECO:0000313" key="2">
    <source>
        <dbReference type="EMBL" id="PWA47674.1"/>
    </source>
</evidence>
<feature type="compositionally biased region" description="Basic residues" evidence="1">
    <location>
        <begin position="1"/>
        <end position="15"/>
    </location>
</feature>
<feature type="compositionally biased region" description="Basic and acidic residues" evidence="1">
    <location>
        <begin position="360"/>
        <end position="371"/>
    </location>
</feature>
<reference evidence="2 3" key="1">
    <citation type="journal article" date="2018" name="Mol. Plant">
        <title>The genome of Artemisia annua provides insight into the evolution of Asteraceae family and artemisinin biosynthesis.</title>
        <authorList>
            <person name="Shen Q."/>
            <person name="Zhang L."/>
            <person name="Liao Z."/>
            <person name="Wang S."/>
            <person name="Yan T."/>
            <person name="Shi P."/>
            <person name="Liu M."/>
            <person name="Fu X."/>
            <person name="Pan Q."/>
            <person name="Wang Y."/>
            <person name="Lv Z."/>
            <person name="Lu X."/>
            <person name="Zhang F."/>
            <person name="Jiang W."/>
            <person name="Ma Y."/>
            <person name="Chen M."/>
            <person name="Hao X."/>
            <person name="Li L."/>
            <person name="Tang Y."/>
            <person name="Lv G."/>
            <person name="Zhou Y."/>
            <person name="Sun X."/>
            <person name="Brodelius P.E."/>
            <person name="Rose J.K.C."/>
            <person name="Tang K."/>
        </authorList>
    </citation>
    <scope>NUCLEOTIDE SEQUENCE [LARGE SCALE GENOMIC DNA]</scope>
    <source>
        <strain evidence="3">cv. Huhao1</strain>
        <tissue evidence="2">Leaf</tissue>
    </source>
</reference>
<evidence type="ECO:0000313" key="3">
    <source>
        <dbReference type="Proteomes" id="UP000245207"/>
    </source>
</evidence>
<feature type="region of interest" description="Disordered" evidence="1">
    <location>
        <begin position="251"/>
        <end position="274"/>
    </location>
</feature>
<keyword evidence="2" id="KW-0255">Endonuclease</keyword>
<dbReference type="AlphaFoldDB" id="A0A2U1LFB8"/>
<dbReference type="InterPro" id="IPR036691">
    <property type="entry name" value="Endo/exonu/phosph_ase_sf"/>
</dbReference>
<evidence type="ECO:0000256" key="1">
    <source>
        <dbReference type="SAM" id="MobiDB-lite"/>
    </source>
</evidence>
<protein>
    <submittedName>
        <fullName evidence="2">Endonuclease/exonuclease/phosphatase family protein</fullName>
    </submittedName>
</protein>
<dbReference type="OrthoDB" id="1881450at2759"/>
<feature type="region of interest" description="Disordered" evidence="1">
    <location>
        <begin position="1"/>
        <end position="23"/>
    </location>
</feature>
<accession>A0A2U1LFB8</accession>
<dbReference type="EMBL" id="PKPP01009699">
    <property type="protein sequence ID" value="PWA47674.1"/>
    <property type="molecule type" value="Genomic_DNA"/>
</dbReference>
<keyword evidence="2" id="KW-0540">Nuclease</keyword>
<gene>
    <name evidence="2" type="ORF">CTI12_AA497190</name>
</gene>
<dbReference type="SUPFAM" id="SSF56219">
    <property type="entry name" value="DNase I-like"/>
    <property type="match status" value="1"/>
</dbReference>
<dbReference type="Proteomes" id="UP000245207">
    <property type="component" value="Unassembled WGS sequence"/>
</dbReference>
<proteinExistence type="predicted"/>
<dbReference type="Gene3D" id="3.60.10.10">
    <property type="entry name" value="Endonuclease/exonuclease/phosphatase"/>
    <property type="match status" value="1"/>
</dbReference>
<organism evidence="2 3">
    <name type="scientific">Artemisia annua</name>
    <name type="common">Sweet wormwood</name>
    <dbReference type="NCBI Taxonomy" id="35608"/>
    <lineage>
        <taxon>Eukaryota</taxon>
        <taxon>Viridiplantae</taxon>
        <taxon>Streptophyta</taxon>
        <taxon>Embryophyta</taxon>
        <taxon>Tracheophyta</taxon>
        <taxon>Spermatophyta</taxon>
        <taxon>Magnoliopsida</taxon>
        <taxon>eudicotyledons</taxon>
        <taxon>Gunneridae</taxon>
        <taxon>Pentapetalae</taxon>
        <taxon>asterids</taxon>
        <taxon>campanulids</taxon>
        <taxon>Asterales</taxon>
        <taxon>Asteraceae</taxon>
        <taxon>Asteroideae</taxon>
        <taxon>Anthemideae</taxon>
        <taxon>Artemisiinae</taxon>
        <taxon>Artemisia</taxon>
    </lineage>
</organism>
<feature type="region of interest" description="Disordered" evidence="1">
    <location>
        <begin position="299"/>
        <end position="323"/>
    </location>
</feature>
<feature type="compositionally biased region" description="Acidic residues" evidence="1">
    <location>
        <begin position="301"/>
        <end position="311"/>
    </location>
</feature>
<dbReference type="GO" id="GO:0004527">
    <property type="term" value="F:exonuclease activity"/>
    <property type="evidence" value="ECO:0007669"/>
    <property type="project" value="UniProtKB-KW"/>
</dbReference>
<dbReference type="GO" id="GO:0004519">
    <property type="term" value="F:endonuclease activity"/>
    <property type="evidence" value="ECO:0007669"/>
    <property type="project" value="UniProtKB-KW"/>
</dbReference>
<keyword evidence="3" id="KW-1185">Reference proteome</keyword>
<keyword evidence="2" id="KW-0378">Hydrolase</keyword>
<feature type="region of interest" description="Disordered" evidence="1">
    <location>
        <begin position="360"/>
        <end position="380"/>
    </location>
</feature>